<keyword evidence="11" id="KW-1185">Reference proteome</keyword>
<sequence length="160" mass="18380">MKFDEVKEIINIINDSELSYFEVNIDNNYIKMDKSMSRSYGSLNQSYSNISEIIDEKSLDTNLNNNIEAAIDKDINEEIDDFEYIKSPMVGTFYKAISPDESPFVSVNQKISKGDIVCIVEAMKLMNEISSDFDCEIIDVLVENGVMVEYGEPLFKIRRR</sequence>
<evidence type="ECO:0000256" key="6">
    <source>
        <dbReference type="ARBA" id="ARBA00023160"/>
    </source>
</evidence>
<comment type="pathway">
    <text evidence="1 8">Lipid metabolism; fatty acid biosynthesis.</text>
</comment>
<dbReference type="InterPro" id="IPR000089">
    <property type="entry name" value="Biotin_lipoyl"/>
</dbReference>
<organism evidence="10 11">
    <name type="scientific">Romboutsia ilealis</name>
    <dbReference type="NCBI Taxonomy" id="1115758"/>
    <lineage>
        <taxon>Bacteria</taxon>
        <taxon>Bacillati</taxon>
        <taxon>Bacillota</taxon>
        <taxon>Clostridia</taxon>
        <taxon>Peptostreptococcales</taxon>
        <taxon>Peptostreptococcaceae</taxon>
        <taxon>Romboutsia</taxon>
    </lineage>
</organism>
<dbReference type="InterPro" id="IPR050709">
    <property type="entry name" value="Biotin_Carboxyl_Carrier/Decarb"/>
</dbReference>
<dbReference type="GeneID" id="82205145"/>
<evidence type="ECO:0000313" key="10">
    <source>
        <dbReference type="EMBL" id="CED93717.1"/>
    </source>
</evidence>
<dbReference type="PANTHER" id="PTHR45266">
    <property type="entry name" value="OXALOACETATE DECARBOXYLASE ALPHA CHAIN"/>
    <property type="match status" value="1"/>
</dbReference>
<keyword evidence="3 8" id="KW-0444">Lipid biosynthesis</keyword>
<accession>A0A1V1I0R3</accession>
<gene>
    <name evidence="10" type="ORF">CRIB_966</name>
</gene>
<dbReference type="Pfam" id="PF00364">
    <property type="entry name" value="Biotin_lipoyl"/>
    <property type="match status" value="1"/>
</dbReference>
<dbReference type="EMBL" id="LN555523">
    <property type="protein sequence ID" value="CED93717.1"/>
    <property type="molecule type" value="Genomic_DNA"/>
</dbReference>
<dbReference type="Gene3D" id="2.40.50.100">
    <property type="match status" value="1"/>
</dbReference>
<dbReference type="GO" id="GO:0003989">
    <property type="term" value="F:acetyl-CoA carboxylase activity"/>
    <property type="evidence" value="ECO:0007669"/>
    <property type="project" value="InterPro"/>
</dbReference>
<dbReference type="UniPathway" id="UPA00094"/>
<evidence type="ECO:0000256" key="3">
    <source>
        <dbReference type="ARBA" id="ARBA00022516"/>
    </source>
</evidence>
<evidence type="ECO:0000259" key="9">
    <source>
        <dbReference type="PROSITE" id="PS50968"/>
    </source>
</evidence>
<dbReference type="SUPFAM" id="SSF51230">
    <property type="entry name" value="Single hybrid motif"/>
    <property type="match status" value="1"/>
</dbReference>
<dbReference type="InterPro" id="IPR011053">
    <property type="entry name" value="Single_hybrid_motif"/>
</dbReference>
<dbReference type="RefSeq" id="WP_243633580.1">
    <property type="nucleotide sequence ID" value="NZ_CAJUCR010000003.1"/>
</dbReference>
<evidence type="ECO:0000256" key="1">
    <source>
        <dbReference type="ARBA" id="ARBA00005194"/>
    </source>
</evidence>
<dbReference type="PRINTS" id="PR01071">
    <property type="entry name" value="ACOABIOTINCC"/>
</dbReference>
<name>A0A1V1I0R3_9FIRM</name>
<dbReference type="PROSITE" id="PS00188">
    <property type="entry name" value="BIOTIN"/>
    <property type="match status" value="1"/>
</dbReference>
<keyword evidence="5 8" id="KW-0443">Lipid metabolism</keyword>
<dbReference type="AlphaFoldDB" id="A0A1V1I0R3"/>
<dbReference type="PROSITE" id="PS50968">
    <property type="entry name" value="BIOTINYL_LIPOYL"/>
    <property type="match status" value="1"/>
</dbReference>
<evidence type="ECO:0000256" key="8">
    <source>
        <dbReference type="RuleBase" id="RU364072"/>
    </source>
</evidence>
<dbReference type="PANTHER" id="PTHR45266:SF3">
    <property type="entry name" value="OXALOACETATE DECARBOXYLASE ALPHA CHAIN"/>
    <property type="match status" value="1"/>
</dbReference>
<keyword evidence="4 8" id="KW-0276">Fatty acid metabolism</keyword>
<evidence type="ECO:0000313" key="11">
    <source>
        <dbReference type="Proteomes" id="UP000245622"/>
    </source>
</evidence>
<dbReference type="KEGG" id="ril:CRIB_966"/>
<dbReference type="InterPro" id="IPR001882">
    <property type="entry name" value="Biotin_BS"/>
</dbReference>
<keyword evidence="6 8" id="KW-0275">Fatty acid biosynthesis</keyword>
<proteinExistence type="predicted"/>
<feature type="domain" description="Lipoyl-binding" evidence="9">
    <location>
        <begin position="82"/>
        <end position="158"/>
    </location>
</feature>
<reference evidence="10 11" key="1">
    <citation type="submission" date="2014-04" db="EMBL/GenBank/DDBJ databases">
        <authorList>
            <person name="Hornung B.V."/>
        </authorList>
    </citation>
    <scope>NUCLEOTIDE SEQUENCE [LARGE SCALE GENOMIC DNA]</scope>
    <source>
        <strain evidence="10 11">CRIB</strain>
    </source>
</reference>
<comment type="function">
    <text evidence="8">This protein is a component of the acetyl coenzyme A carboxylase complex; first, biotin carboxylase catalyzes the carboxylation of the carrier protein and then the transcarboxylase transfers the carboxyl group to form malonyl-CoA.</text>
</comment>
<dbReference type="GO" id="GO:0009317">
    <property type="term" value="C:acetyl-CoA carboxylase complex"/>
    <property type="evidence" value="ECO:0007669"/>
    <property type="project" value="InterPro"/>
</dbReference>
<keyword evidence="7 8" id="KW-0092">Biotin</keyword>
<dbReference type="GO" id="GO:0006633">
    <property type="term" value="P:fatty acid biosynthetic process"/>
    <property type="evidence" value="ECO:0007669"/>
    <property type="project" value="UniProtKB-UniPathway"/>
</dbReference>
<evidence type="ECO:0000256" key="5">
    <source>
        <dbReference type="ARBA" id="ARBA00023098"/>
    </source>
</evidence>
<dbReference type="NCBIfam" id="TIGR00531">
    <property type="entry name" value="BCCP"/>
    <property type="match status" value="1"/>
</dbReference>
<evidence type="ECO:0000256" key="7">
    <source>
        <dbReference type="ARBA" id="ARBA00023267"/>
    </source>
</evidence>
<dbReference type="InterPro" id="IPR001249">
    <property type="entry name" value="AcCoA_biotinCC"/>
</dbReference>
<evidence type="ECO:0000256" key="4">
    <source>
        <dbReference type="ARBA" id="ARBA00022832"/>
    </source>
</evidence>
<protein>
    <recommendedName>
        <fullName evidence="2 8">Biotin carboxyl carrier protein of acetyl-CoA carboxylase</fullName>
    </recommendedName>
</protein>
<dbReference type="CDD" id="cd06850">
    <property type="entry name" value="biotinyl_domain"/>
    <property type="match status" value="1"/>
</dbReference>
<evidence type="ECO:0000256" key="2">
    <source>
        <dbReference type="ARBA" id="ARBA00017562"/>
    </source>
</evidence>
<dbReference type="Proteomes" id="UP000245622">
    <property type="component" value="Chromosome 1"/>
</dbReference>